<proteinExistence type="inferred from homology"/>
<gene>
    <name evidence="11" type="ORF">FJQ55_19935</name>
</gene>
<dbReference type="GO" id="GO:0005524">
    <property type="term" value="F:ATP binding"/>
    <property type="evidence" value="ECO:0007669"/>
    <property type="project" value="UniProtKB-KW"/>
</dbReference>
<dbReference type="EMBL" id="VFYP01000004">
    <property type="protein sequence ID" value="TPP06007.1"/>
    <property type="molecule type" value="Genomic_DNA"/>
</dbReference>
<dbReference type="PANTHER" id="PTHR43442:SF3">
    <property type="entry name" value="GLUCONOKINASE-RELATED"/>
    <property type="match status" value="1"/>
</dbReference>
<keyword evidence="7 10" id="KW-0067">ATP-binding</keyword>
<dbReference type="Pfam" id="PF13671">
    <property type="entry name" value="AAA_33"/>
    <property type="match status" value="1"/>
</dbReference>
<evidence type="ECO:0000256" key="3">
    <source>
        <dbReference type="ARBA" id="ARBA00012054"/>
    </source>
</evidence>
<dbReference type="GO" id="GO:0046316">
    <property type="term" value="F:gluconokinase activity"/>
    <property type="evidence" value="ECO:0007669"/>
    <property type="project" value="UniProtKB-EC"/>
</dbReference>
<keyword evidence="12" id="KW-1185">Reference proteome</keyword>
<keyword evidence="4 10" id="KW-0808">Transferase</keyword>
<evidence type="ECO:0000256" key="9">
    <source>
        <dbReference type="ARBA" id="ARBA00048090"/>
    </source>
</evidence>
<comment type="pathway">
    <text evidence="1">Carbohydrate acid metabolism.</text>
</comment>
<dbReference type="SUPFAM" id="SSF52540">
    <property type="entry name" value="P-loop containing nucleoside triphosphate hydrolases"/>
    <property type="match status" value="1"/>
</dbReference>
<protein>
    <recommendedName>
        <fullName evidence="3 10">Gluconokinase</fullName>
        <ecNumber evidence="3 10">2.7.1.12</ecNumber>
    </recommendedName>
</protein>
<evidence type="ECO:0000256" key="4">
    <source>
        <dbReference type="ARBA" id="ARBA00022679"/>
    </source>
</evidence>
<name>A0A504TX94_9HYPH</name>
<evidence type="ECO:0000256" key="5">
    <source>
        <dbReference type="ARBA" id="ARBA00022741"/>
    </source>
</evidence>
<dbReference type="Gene3D" id="3.40.50.300">
    <property type="entry name" value="P-loop containing nucleotide triphosphate hydrolases"/>
    <property type="match status" value="1"/>
</dbReference>
<keyword evidence="6 10" id="KW-0418">Kinase</keyword>
<dbReference type="PANTHER" id="PTHR43442">
    <property type="entry name" value="GLUCONOKINASE-RELATED"/>
    <property type="match status" value="1"/>
</dbReference>
<sequence length="180" mass="19236">MSTAASRSRCEMVRNRKIIVMGVAGSGKSSVGAALGAAMGAPYLDGDDLHSAENIAKMSAGIALTDDDRWPWLTKIGETLTGHPGTILIGCSALKRTYRDLIRKTAERPVTFIHCAGSRSLIAERMAKRPGHFMPMSLLDSQFAALELPGADEDAITLNIAAPLLDLVAKAMTQLLEDRT</sequence>
<reference evidence="11 12" key="1">
    <citation type="submission" date="2019-06" db="EMBL/GenBank/DDBJ databases">
        <title>Rhizobium sp. CL12 isolated from roots of soybean.</title>
        <authorList>
            <person name="Wang C."/>
        </authorList>
    </citation>
    <scope>NUCLEOTIDE SEQUENCE [LARGE SCALE GENOMIC DNA]</scope>
    <source>
        <strain evidence="11 12">CL12</strain>
    </source>
</reference>
<accession>A0A504TX94</accession>
<evidence type="ECO:0000313" key="12">
    <source>
        <dbReference type="Proteomes" id="UP000316429"/>
    </source>
</evidence>
<keyword evidence="5 10" id="KW-0547">Nucleotide-binding</keyword>
<dbReference type="NCBIfam" id="TIGR01313">
    <property type="entry name" value="therm_gnt_kin"/>
    <property type="match status" value="1"/>
</dbReference>
<evidence type="ECO:0000256" key="2">
    <source>
        <dbReference type="ARBA" id="ARBA00008420"/>
    </source>
</evidence>
<evidence type="ECO:0000256" key="7">
    <source>
        <dbReference type="ARBA" id="ARBA00022840"/>
    </source>
</evidence>
<dbReference type="AlphaFoldDB" id="A0A504TX94"/>
<organism evidence="11 12">
    <name type="scientific">Rhizobium glycinendophyticum</name>
    <dbReference type="NCBI Taxonomy" id="2589807"/>
    <lineage>
        <taxon>Bacteria</taxon>
        <taxon>Pseudomonadati</taxon>
        <taxon>Pseudomonadota</taxon>
        <taxon>Alphaproteobacteria</taxon>
        <taxon>Hyphomicrobiales</taxon>
        <taxon>Rhizobiaceae</taxon>
        <taxon>Rhizobium/Agrobacterium group</taxon>
        <taxon>Rhizobium</taxon>
    </lineage>
</organism>
<dbReference type="FunFam" id="3.40.50.300:FF:000522">
    <property type="entry name" value="Gluconokinase"/>
    <property type="match status" value="1"/>
</dbReference>
<evidence type="ECO:0000256" key="1">
    <source>
        <dbReference type="ARBA" id="ARBA00004761"/>
    </source>
</evidence>
<evidence type="ECO:0000313" key="11">
    <source>
        <dbReference type="EMBL" id="TPP06007.1"/>
    </source>
</evidence>
<dbReference type="InterPro" id="IPR006001">
    <property type="entry name" value="Therm_gnt_kin"/>
</dbReference>
<evidence type="ECO:0000256" key="10">
    <source>
        <dbReference type="RuleBase" id="RU363066"/>
    </source>
</evidence>
<comment type="similarity">
    <text evidence="2 10">Belongs to the gluconokinase GntK/GntV family.</text>
</comment>
<dbReference type="GO" id="GO:0019521">
    <property type="term" value="P:D-gluconate metabolic process"/>
    <property type="evidence" value="ECO:0007669"/>
    <property type="project" value="UniProtKB-KW"/>
</dbReference>
<comment type="caution">
    <text evidence="11">The sequence shown here is derived from an EMBL/GenBank/DDBJ whole genome shotgun (WGS) entry which is preliminary data.</text>
</comment>
<evidence type="ECO:0000256" key="8">
    <source>
        <dbReference type="ARBA" id="ARBA00023064"/>
    </source>
</evidence>
<evidence type="ECO:0000256" key="6">
    <source>
        <dbReference type="ARBA" id="ARBA00022777"/>
    </source>
</evidence>
<dbReference type="EC" id="2.7.1.12" evidence="3 10"/>
<keyword evidence="8" id="KW-0311">Gluconate utilization</keyword>
<dbReference type="OrthoDB" id="9795716at2"/>
<dbReference type="GO" id="GO:0005737">
    <property type="term" value="C:cytoplasm"/>
    <property type="evidence" value="ECO:0007669"/>
    <property type="project" value="TreeGrafter"/>
</dbReference>
<dbReference type="Proteomes" id="UP000316429">
    <property type="component" value="Unassembled WGS sequence"/>
</dbReference>
<comment type="catalytic activity">
    <reaction evidence="9 10">
        <text>D-gluconate + ATP = 6-phospho-D-gluconate + ADP + H(+)</text>
        <dbReference type="Rhea" id="RHEA:19433"/>
        <dbReference type="ChEBI" id="CHEBI:15378"/>
        <dbReference type="ChEBI" id="CHEBI:18391"/>
        <dbReference type="ChEBI" id="CHEBI:30616"/>
        <dbReference type="ChEBI" id="CHEBI:58759"/>
        <dbReference type="ChEBI" id="CHEBI:456216"/>
        <dbReference type="EC" id="2.7.1.12"/>
    </reaction>
</comment>
<dbReference type="InterPro" id="IPR027417">
    <property type="entry name" value="P-loop_NTPase"/>
</dbReference>
<dbReference type="CDD" id="cd02021">
    <property type="entry name" value="GntK"/>
    <property type="match status" value="1"/>
</dbReference>